<proteinExistence type="predicted"/>
<dbReference type="Pfam" id="PF00501">
    <property type="entry name" value="AMP-binding"/>
    <property type="match status" value="1"/>
</dbReference>
<accession>A0A4R0PG47</accession>
<dbReference type="RefSeq" id="WP_131567420.1">
    <property type="nucleotide sequence ID" value="NZ_JAINFK010000004.1"/>
</dbReference>
<evidence type="ECO:0000259" key="1">
    <source>
        <dbReference type="Pfam" id="PF00501"/>
    </source>
</evidence>
<comment type="caution">
    <text evidence="2">The sequence shown here is derived from an EMBL/GenBank/DDBJ whole genome shotgun (WGS) entry which is preliminary data.</text>
</comment>
<dbReference type="Gene3D" id="3.40.50.12780">
    <property type="entry name" value="N-terminal domain of ligase-like"/>
    <property type="match status" value="1"/>
</dbReference>
<gene>
    <name evidence="2" type="ORF">E0D97_07605</name>
</gene>
<evidence type="ECO:0000313" key="2">
    <source>
        <dbReference type="EMBL" id="TCD15385.1"/>
    </source>
</evidence>
<dbReference type="EMBL" id="SJST01000002">
    <property type="protein sequence ID" value="TCD15385.1"/>
    <property type="molecule type" value="Genomic_DNA"/>
</dbReference>
<dbReference type="SUPFAM" id="SSF56801">
    <property type="entry name" value="Acetyl-CoA synthetase-like"/>
    <property type="match status" value="1"/>
</dbReference>
<dbReference type="AlphaFoldDB" id="A0A4R0PG47"/>
<dbReference type="Proteomes" id="UP000291301">
    <property type="component" value="Unassembled WGS sequence"/>
</dbReference>
<keyword evidence="2" id="KW-0436">Ligase</keyword>
<evidence type="ECO:0000313" key="3">
    <source>
        <dbReference type="Proteomes" id="UP000291301"/>
    </source>
</evidence>
<sequence>MKDQWQYSEGSGLALVDGASGQSIRFNELTQAAEDTATQLEHWRKRTLHFVLTRNRVPHALIIIAAFRSGVPIALVDPEADRAVLHSLIDRYRPESVVGCAEDIAKFEFENLRVHSVSGIMAQAIRNGDDTGATSIHPDLACLLSTSGSTGTPKFVRLTRRNLVTNATDIGRVLGLDEKVCSFAHLKLHYSFGLSVLNSQLIAGGTCVLSDAAVVEPAFWEQMRRHKATLLPCVPFHCEYLSKLGLRRLNLPTLNTVIQAGGACRRDALRGIHSDLTERNGGVFVMYGQTEASPRMTTLDSPDFFDHSDSVGKPMPSGEITILDPDGYPCKAGSTGEVVYQGPNVALGYATNRADLAKGDEFNGILKTGDLGFLSPEGFLTLRGRIARFAKVQGVRVSLDDVEALASKEIGQPCYAISAGEQIHLYVEDVRPVQDVARFKSQLKELSLKLRLPLGTIIVKNIETVPRKANGKPDCAKLASLNAIQ</sequence>
<keyword evidence="3" id="KW-1185">Reference proteome</keyword>
<name>A0A4R0PG47_9HYPH</name>
<dbReference type="GO" id="GO:0016874">
    <property type="term" value="F:ligase activity"/>
    <property type="evidence" value="ECO:0007669"/>
    <property type="project" value="UniProtKB-KW"/>
</dbReference>
<protein>
    <submittedName>
        <fullName evidence="2">Long-chain fatty acid--CoA ligase</fullName>
    </submittedName>
</protein>
<dbReference type="InterPro" id="IPR042099">
    <property type="entry name" value="ANL_N_sf"/>
</dbReference>
<dbReference type="InterPro" id="IPR000873">
    <property type="entry name" value="AMP-dep_synth/lig_dom"/>
</dbReference>
<dbReference type="PANTHER" id="PTHR24096">
    <property type="entry name" value="LONG-CHAIN-FATTY-ACID--COA LIGASE"/>
    <property type="match status" value="1"/>
</dbReference>
<feature type="domain" description="AMP-dependent synthetase/ligase" evidence="1">
    <location>
        <begin position="14"/>
        <end position="349"/>
    </location>
</feature>
<reference evidence="2 3" key="1">
    <citation type="journal article" date="2015" name="Antonie Van Leeuwenhoek">
        <title>Oricola cellulosilytica gen. nov., sp. nov., a cellulose-degrading bacterium of the family Phyllobacteriaceae isolated from surface seashore water, and emended descriptions of Mesorhizobium loti and Phyllobacterium myrsinacearum.</title>
        <authorList>
            <person name="Hameed A."/>
            <person name="Shahina M."/>
            <person name="Lai W.A."/>
            <person name="Lin S.Y."/>
            <person name="Young L.S."/>
            <person name="Liu Y.C."/>
            <person name="Hsu Y.H."/>
            <person name="Young C.C."/>
        </authorList>
    </citation>
    <scope>NUCLEOTIDE SEQUENCE [LARGE SCALE GENOMIC DNA]</scope>
    <source>
        <strain evidence="2 3">KCTC 52183</strain>
    </source>
</reference>
<organism evidence="2 3">
    <name type="scientific">Oricola cellulosilytica</name>
    <dbReference type="NCBI Taxonomy" id="1429082"/>
    <lineage>
        <taxon>Bacteria</taxon>
        <taxon>Pseudomonadati</taxon>
        <taxon>Pseudomonadota</taxon>
        <taxon>Alphaproteobacteria</taxon>
        <taxon>Hyphomicrobiales</taxon>
        <taxon>Ahrensiaceae</taxon>
        <taxon>Oricola</taxon>
    </lineage>
</organism>
<dbReference type="OrthoDB" id="9803968at2"/>